<reference evidence="3 4" key="1">
    <citation type="submission" date="2018-06" db="EMBL/GenBank/DDBJ databases">
        <authorList>
            <person name="Liu Z.-W."/>
        </authorList>
    </citation>
    <scope>NUCLEOTIDE SEQUENCE [LARGE SCALE GENOMIC DNA]</scope>
    <source>
        <strain evidence="3 4">2b14</strain>
    </source>
</reference>
<protein>
    <recommendedName>
        <fullName evidence="2">DUF4350 domain-containing protein</fullName>
    </recommendedName>
</protein>
<feature type="transmembrane region" description="Helical" evidence="1">
    <location>
        <begin position="254"/>
        <end position="272"/>
    </location>
</feature>
<evidence type="ECO:0000313" key="3">
    <source>
        <dbReference type="EMBL" id="RAU82745.1"/>
    </source>
</evidence>
<keyword evidence="1" id="KW-1133">Transmembrane helix</keyword>
<comment type="caution">
    <text evidence="3">The sequence shown here is derived from an EMBL/GenBank/DDBJ whole genome shotgun (WGS) entry which is preliminary data.</text>
</comment>
<proteinExistence type="predicted"/>
<evidence type="ECO:0000313" key="4">
    <source>
        <dbReference type="Proteomes" id="UP000251692"/>
    </source>
</evidence>
<evidence type="ECO:0000259" key="2">
    <source>
        <dbReference type="Pfam" id="PF14258"/>
    </source>
</evidence>
<feature type="domain" description="DUF4350" evidence="2">
    <location>
        <begin position="38"/>
        <end position="218"/>
    </location>
</feature>
<dbReference type="Pfam" id="PF14258">
    <property type="entry name" value="DUF4350"/>
    <property type="match status" value="1"/>
</dbReference>
<dbReference type="OrthoDB" id="1111222at2"/>
<accession>A0A364RES0</accession>
<dbReference type="RefSeq" id="WP_112304895.1">
    <property type="nucleotide sequence ID" value="NZ_QMDV01000002.1"/>
</dbReference>
<dbReference type="InterPro" id="IPR025646">
    <property type="entry name" value="DUF4350"/>
</dbReference>
<evidence type="ECO:0000256" key="1">
    <source>
        <dbReference type="SAM" id="Phobius"/>
    </source>
</evidence>
<keyword evidence="1" id="KW-0812">Transmembrane</keyword>
<keyword evidence="4" id="KW-1185">Reference proteome</keyword>
<name>A0A364RES0_9BACT</name>
<dbReference type="EMBL" id="QMDV01000002">
    <property type="protein sequence ID" value="RAU82745.1"/>
    <property type="molecule type" value="Genomic_DNA"/>
</dbReference>
<keyword evidence="1" id="KW-0472">Membrane</keyword>
<gene>
    <name evidence="3" type="ORF">DP923_05675</name>
</gene>
<sequence length="396" mass="45099">MKGYRRYITLVVLLFGGLILLDYFRPKPVDWTRTFSSKDKIPYGTYALLELLPGIFENAPIQAVQQPIFNQLQDSTLQGNYIFINQTFNADSLDTDRLLDFVKRGNYVFIAAESFSDNFTDTLRFQTKLLNTTDPDSTGLYFKNPALQGVYRYPPNNNTIYLLAGDSLKYTRLGGNKAGKMNFMELPFGRGSFFISTVPLSFSNYALLTIDQSEYAASALSHLPVAPVLWDQYQSQGMSGGNTSVFSVLLSHEALSWAYYVALLTVILFLLFKSKRTQRIIPIIEPPRNTTLEFVNVIGNLYYNNGNHKDIAEKKITYFLEHLRLHYHVATSEPEEEMRGRVVTKSGAAEELVTRIFNLIESIRRSDSLGEQTLLMLNTYLEDFYEQTLSKPEGSK</sequence>
<dbReference type="AlphaFoldDB" id="A0A364RES0"/>
<dbReference type="Proteomes" id="UP000251692">
    <property type="component" value="Unassembled WGS sequence"/>
</dbReference>
<reference evidence="3 4" key="2">
    <citation type="submission" date="2018-07" db="EMBL/GenBank/DDBJ databases">
        <title>Pontibacter sp. 2b14 genomic sequence and assembly.</title>
        <authorList>
            <person name="Du Z.-J."/>
        </authorList>
    </citation>
    <scope>NUCLEOTIDE SEQUENCE [LARGE SCALE GENOMIC DNA]</scope>
    <source>
        <strain evidence="3 4">2b14</strain>
    </source>
</reference>
<organism evidence="3 4">
    <name type="scientific">Pontibacter arcticus</name>
    <dbReference type="NCBI Taxonomy" id="2080288"/>
    <lineage>
        <taxon>Bacteria</taxon>
        <taxon>Pseudomonadati</taxon>
        <taxon>Bacteroidota</taxon>
        <taxon>Cytophagia</taxon>
        <taxon>Cytophagales</taxon>
        <taxon>Hymenobacteraceae</taxon>
        <taxon>Pontibacter</taxon>
    </lineage>
</organism>